<evidence type="ECO:0000256" key="1">
    <source>
        <dbReference type="RuleBase" id="RU367031"/>
    </source>
</evidence>
<keyword evidence="1" id="KW-0805">Transcription regulation</keyword>
<dbReference type="PANTHER" id="PTHR31500:SF64">
    <property type="entry name" value="AT-HOOK MOTIF NUCLEAR-LOCALIZED PROTEIN 12-RELATED"/>
    <property type="match status" value="1"/>
</dbReference>
<comment type="function">
    <text evidence="1">Transcription factor that specifically binds AT-rich DNA sequences related to the nuclear matrix attachment regions (MARs).</text>
</comment>
<dbReference type="AlphaFoldDB" id="A0ABD1SPD4"/>
<name>A0ABD1SPD4_9LAMI</name>
<gene>
    <name evidence="3" type="ORF">Fot_36429</name>
</gene>
<dbReference type="InterPro" id="IPR039605">
    <property type="entry name" value="AHL"/>
</dbReference>
<comment type="domain">
    <text evidence="1">The PPC domain mediates interactions between AHL proteins.</text>
</comment>
<accession>A0ABD1SPD4</accession>
<evidence type="ECO:0000256" key="2">
    <source>
        <dbReference type="SAM" id="MobiDB-lite"/>
    </source>
</evidence>
<keyword evidence="1" id="KW-0238">DNA-binding</keyword>
<dbReference type="PANTHER" id="PTHR31500">
    <property type="entry name" value="AT-HOOK MOTIF NUCLEAR-LOCALIZED PROTEIN 9"/>
    <property type="match status" value="1"/>
</dbReference>
<keyword evidence="4" id="KW-1185">Reference proteome</keyword>
<protein>
    <recommendedName>
        <fullName evidence="1">AT-hook motif nuclear-localized protein</fullName>
    </recommendedName>
</protein>
<organism evidence="3 4">
    <name type="scientific">Forsythia ovata</name>
    <dbReference type="NCBI Taxonomy" id="205694"/>
    <lineage>
        <taxon>Eukaryota</taxon>
        <taxon>Viridiplantae</taxon>
        <taxon>Streptophyta</taxon>
        <taxon>Embryophyta</taxon>
        <taxon>Tracheophyta</taxon>
        <taxon>Spermatophyta</taxon>
        <taxon>Magnoliopsida</taxon>
        <taxon>eudicotyledons</taxon>
        <taxon>Gunneridae</taxon>
        <taxon>Pentapetalae</taxon>
        <taxon>asterids</taxon>
        <taxon>lamiids</taxon>
        <taxon>Lamiales</taxon>
        <taxon>Oleaceae</taxon>
        <taxon>Forsythieae</taxon>
        <taxon>Forsythia</taxon>
    </lineage>
</organism>
<dbReference type="GO" id="GO:0005634">
    <property type="term" value="C:nucleus"/>
    <property type="evidence" value="ECO:0007669"/>
    <property type="project" value="UniProtKB-SubCell"/>
</dbReference>
<comment type="caution">
    <text evidence="3">The sequence shown here is derived from an EMBL/GenBank/DDBJ whole genome shotgun (WGS) entry which is preliminary data.</text>
</comment>
<sequence length="128" mass="13576">MSLALSPMSSTPSSGVISSGEKSRKGRPPRIGQKQQLASLGEWMNSSAGLAFTPHILHIGVKKGRFEILCLSGSYLLAQSRGRCSRTRGINISVCSPHGHIIGGAIEAGSLQQAQCKSTFSYFTLSLL</sequence>
<dbReference type="GO" id="GO:0003680">
    <property type="term" value="F:minor groove of adenine-thymine-rich DNA binding"/>
    <property type="evidence" value="ECO:0007669"/>
    <property type="project" value="UniProtKB-UniRule"/>
</dbReference>
<dbReference type="Proteomes" id="UP001604277">
    <property type="component" value="Unassembled WGS sequence"/>
</dbReference>
<dbReference type="EMBL" id="JBFOLJ010000010">
    <property type="protein sequence ID" value="KAL2502581.1"/>
    <property type="molecule type" value="Genomic_DNA"/>
</dbReference>
<evidence type="ECO:0000313" key="4">
    <source>
        <dbReference type="Proteomes" id="UP001604277"/>
    </source>
</evidence>
<keyword evidence="1" id="KW-0539">Nucleus</keyword>
<dbReference type="SUPFAM" id="SSF117856">
    <property type="entry name" value="AF0104/ALDC/Ptd012-like"/>
    <property type="match status" value="1"/>
</dbReference>
<proteinExistence type="predicted"/>
<evidence type="ECO:0000313" key="3">
    <source>
        <dbReference type="EMBL" id="KAL2502581.1"/>
    </source>
</evidence>
<feature type="region of interest" description="Disordered" evidence="2">
    <location>
        <begin position="1"/>
        <end position="36"/>
    </location>
</feature>
<feature type="compositionally biased region" description="Low complexity" evidence="2">
    <location>
        <begin position="1"/>
        <end position="20"/>
    </location>
</feature>
<keyword evidence="1" id="KW-0804">Transcription</keyword>
<comment type="subcellular location">
    <subcellularLocation>
        <location evidence="1">Nucleus</location>
    </subcellularLocation>
</comment>
<reference evidence="4" key="1">
    <citation type="submission" date="2024-07" db="EMBL/GenBank/DDBJ databases">
        <title>Two chromosome-level genome assemblies of Korean endemic species Abeliophyllum distichum and Forsythia ovata (Oleaceae).</title>
        <authorList>
            <person name="Jang H."/>
        </authorList>
    </citation>
    <scope>NUCLEOTIDE SEQUENCE [LARGE SCALE GENOMIC DNA]</scope>
</reference>